<accession>A0A1G4W1H1</accession>
<dbReference type="EMBL" id="FMTY01000005">
    <property type="protein sequence ID" value="SCX15252.1"/>
    <property type="molecule type" value="Genomic_DNA"/>
</dbReference>
<sequence length="178" mass="21303">MFNYFLKRLNIVVILQKNSPMYTLHAKQKLPITLDKAWEFFSDPKNLNTITPDSMKFHTLSGDERKMFAGQVIHYKISPFPGISMEWVTEISQVQYKEFFVDEQRFGPYKFWHHKHFFKEIDGGVEMEDIVHYKVPYGFIGKLFHPIVVRPKLNEIFTFRKKILTELFGEFDRTNSRK</sequence>
<gene>
    <name evidence="1" type="ORF">SAMN02927925_02212</name>
</gene>
<protein>
    <submittedName>
        <fullName evidence="1">Ligand-binding SRPBCC domain-containing protein</fullName>
    </submittedName>
</protein>
<dbReference type="AlphaFoldDB" id="A0A1G4W1H1"/>
<dbReference type="eggNOG" id="COG4276">
    <property type="taxonomic scope" value="Bacteria"/>
</dbReference>
<dbReference type="SUPFAM" id="SSF55961">
    <property type="entry name" value="Bet v1-like"/>
    <property type="match status" value="1"/>
</dbReference>
<reference evidence="1 2" key="1">
    <citation type="submission" date="2016-10" db="EMBL/GenBank/DDBJ databases">
        <authorList>
            <person name="de Groot N.N."/>
        </authorList>
    </citation>
    <scope>NUCLEOTIDE SEQUENCE [LARGE SCALE GENOMIC DNA]</scope>
    <source>
        <strain evidence="1 2">CGMCC 1.3801</strain>
    </source>
</reference>
<name>A0A1G4W1H1_9FLAO</name>
<proteinExistence type="predicted"/>
<dbReference type="Proteomes" id="UP000182124">
    <property type="component" value="Unassembled WGS sequence"/>
</dbReference>
<evidence type="ECO:0000313" key="1">
    <source>
        <dbReference type="EMBL" id="SCX15252.1"/>
    </source>
</evidence>
<evidence type="ECO:0000313" key="2">
    <source>
        <dbReference type="Proteomes" id="UP000182124"/>
    </source>
</evidence>
<dbReference type="InterPro" id="IPR023393">
    <property type="entry name" value="START-like_dom_sf"/>
</dbReference>
<dbReference type="CDD" id="cd07820">
    <property type="entry name" value="SRPBCC_3"/>
    <property type="match status" value="1"/>
</dbReference>
<dbReference type="STRING" id="329186.SAMN02927925_02212"/>
<organism evidence="1 2">
    <name type="scientific">Flavobacterium saliperosum</name>
    <dbReference type="NCBI Taxonomy" id="329186"/>
    <lineage>
        <taxon>Bacteria</taxon>
        <taxon>Pseudomonadati</taxon>
        <taxon>Bacteroidota</taxon>
        <taxon>Flavobacteriia</taxon>
        <taxon>Flavobacteriales</taxon>
        <taxon>Flavobacteriaceae</taxon>
        <taxon>Flavobacterium</taxon>
    </lineage>
</organism>
<dbReference type="Gene3D" id="3.30.530.20">
    <property type="match status" value="1"/>
</dbReference>